<comment type="caution">
    <text evidence="8">The sequence shown here is derived from an EMBL/GenBank/DDBJ whole genome shotgun (WGS) entry which is preliminary data.</text>
</comment>
<organism evidence="8 9">
    <name type="scientific">Candidatus Blackburnbacteria bacterium RIFCSPLOWO2_01_FULL_40_20</name>
    <dbReference type="NCBI Taxonomy" id="1797519"/>
    <lineage>
        <taxon>Bacteria</taxon>
        <taxon>Candidatus Blackburniibacteriota</taxon>
    </lineage>
</organism>
<dbReference type="InterPro" id="IPR051198">
    <property type="entry name" value="BchE-like"/>
</dbReference>
<dbReference type="PROSITE" id="PS51918">
    <property type="entry name" value="RADICAL_SAM"/>
    <property type="match status" value="1"/>
</dbReference>
<dbReference type="GO" id="GO:0051539">
    <property type="term" value="F:4 iron, 4 sulfur cluster binding"/>
    <property type="evidence" value="ECO:0007669"/>
    <property type="project" value="UniProtKB-KW"/>
</dbReference>
<dbReference type="SFLD" id="SFLDS00029">
    <property type="entry name" value="Radical_SAM"/>
    <property type="match status" value="1"/>
</dbReference>
<dbReference type="InterPro" id="IPR006638">
    <property type="entry name" value="Elp3/MiaA/NifB-like_rSAM"/>
</dbReference>
<evidence type="ECO:0000313" key="8">
    <source>
        <dbReference type="EMBL" id="OGY12456.1"/>
    </source>
</evidence>
<dbReference type="GO" id="GO:0031419">
    <property type="term" value="F:cobalamin binding"/>
    <property type="evidence" value="ECO:0007669"/>
    <property type="project" value="InterPro"/>
</dbReference>
<dbReference type="Gene3D" id="3.80.30.20">
    <property type="entry name" value="tm_1862 like domain"/>
    <property type="match status" value="1"/>
</dbReference>
<dbReference type="AlphaFoldDB" id="A0A1G1VAP1"/>
<dbReference type="InterPro" id="IPR007197">
    <property type="entry name" value="rSAM"/>
</dbReference>
<feature type="domain" description="Radical SAM core" evidence="7">
    <location>
        <begin position="231"/>
        <end position="464"/>
    </location>
</feature>
<dbReference type="SFLD" id="SFLDG01082">
    <property type="entry name" value="B12-binding_domain_containing"/>
    <property type="match status" value="1"/>
</dbReference>
<evidence type="ECO:0000256" key="2">
    <source>
        <dbReference type="ARBA" id="ARBA00022691"/>
    </source>
</evidence>
<keyword evidence="2" id="KW-0949">S-adenosyl-L-methionine</keyword>
<dbReference type="Pfam" id="PF04055">
    <property type="entry name" value="Radical_SAM"/>
    <property type="match status" value="1"/>
</dbReference>
<keyword evidence="3" id="KW-0479">Metal-binding</keyword>
<evidence type="ECO:0000256" key="1">
    <source>
        <dbReference type="ARBA" id="ARBA00001966"/>
    </source>
</evidence>
<dbReference type="InterPro" id="IPR006158">
    <property type="entry name" value="Cobalamin-bd"/>
</dbReference>
<sequence length="556" mass="64604">MEKILFVIPPYVSFDSFVNPAFNDGTTTKKSGKYRNIVADFPMGVLSLSAYLKKNANVEVKLIDFNIVLNKLESFEYKSFSELFNDILSSKKYVEFVPTIIGISTLFTPAYYNMLDIAKVCKKLFSNSLIVAGGGVPTNMYREIFKVSKSFDALCFGEGEKPMLDLIQTKNKYLHINNNPSWITYKKIRTKKSFRHNFIIDLDEIPFFDLDIIKIDDYRLTSVLSTFPLAKERMKGMSFMTSRGCVHRCCFCASHSVHGRQMRFHSIVRIENDLRKLKRDYGIKLVVFFDDHFMANRERVFKIVNIMKNLQLTAFFPASLTLYALDRKMLEALKSIGLNELVLSVESGSDKVLREVMHKPLNLSIVKRVIKDCQELGIDTDVAILIGLPGETKKDIEDTRSFLKTLNATWFRINIATPLAGSEMLEICLRKNYLKGDYISCDFKRPVIGTEDFTPEYIQEKAYALNLELNFVENSDFKLGNYKKALRGFENTIRVKNDHAFAYYFAARCCKSLKQNKKYMEYKNNYKKIIKDSEFWRNYFRQFNLEPLRYDLTYLN</sequence>
<dbReference type="SMART" id="SM00729">
    <property type="entry name" value="Elp3"/>
    <property type="match status" value="1"/>
</dbReference>
<dbReference type="GO" id="GO:0003824">
    <property type="term" value="F:catalytic activity"/>
    <property type="evidence" value="ECO:0007669"/>
    <property type="project" value="InterPro"/>
</dbReference>
<dbReference type="EMBL" id="MHCC01000027">
    <property type="protein sequence ID" value="OGY12456.1"/>
    <property type="molecule type" value="Genomic_DNA"/>
</dbReference>
<proteinExistence type="predicted"/>
<evidence type="ECO:0000256" key="3">
    <source>
        <dbReference type="ARBA" id="ARBA00022723"/>
    </source>
</evidence>
<dbReference type="Pfam" id="PF02310">
    <property type="entry name" value="B12-binding"/>
    <property type="match status" value="1"/>
</dbReference>
<evidence type="ECO:0000259" key="7">
    <source>
        <dbReference type="PROSITE" id="PS51918"/>
    </source>
</evidence>
<dbReference type="PANTHER" id="PTHR43409">
    <property type="entry name" value="ANAEROBIC MAGNESIUM-PROTOPORPHYRIN IX MONOMETHYL ESTER CYCLASE-RELATED"/>
    <property type="match status" value="1"/>
</dbReference>
<accession>A0A1G1VAP1</accession>
<dbReference type="SUPFAM" id="SSF102114">
    <property type="entry name" value="Radical SAM enzymes"/>
    <property type="match status" value="1"/>
</dbReference>
<dbReference type="SUPFAM" id="SSF48452">
    <property type="entry name" value="TPR-like"/>
    <property type="match status" value="1"/>
</dbReference>
<dbReference type="SFLD" id="SFLDG01123">
    <property type="entry name" value="methyltransferase_(Class_B)"/>
    <property type="match status" value="1"/>
</dbReference>
<feature type="domain" description="B12-binding" evidence="6">
    <location>
        <begin position="20"/>
        <end position="177"/>
    </location>
</feature>
<gene>
    <name evidence="8" type="ORF">A3A77_00565</name>
</gene>
<evidence type="ECO:0000259" key="6">
    <source>
        <dbReference type="PROSITE" id="PS51332"/>
    </source>
</evidence>
<evidence type="ECO:0000256" key="5">
    <source>
        <dbReference type="ARBA" id="ARBA00023014"/>
    </source>
</evidence>
<dbReference type="Proteomes" id="UP000178659">
    <property type="component" value="Unassembled WGS sequence"/>
</dbReference>
<dbReference type="InterPro" id="IPR023404">
    <property type="entry name" value="rSAM_horseshoe"/>
</dbReference>
<protein>
    <submittedName>
        <fullName evidence="8">Uncharacterized protein</fullName>
    </submittedName>
</protein>
<evidence type="ECO:0000256" key="4">
    <source>
        <dbReference type="ARBA" id="ARBA00023004"/>
    </source>
</evidence>
<dbReference type="InterPro" id="IPR036724">
    <property type="entry name" value="Cobalamin-bd_sf"/>
</dbReference>
<dbReference type="InterPro" id="IPR011990">
    <property type="entry name" value="TPR-like_helical_dom_sf"/>
</dbReference>
<reference evidence="8 9" key="1">
    <citation type="journal article" date="2016" name="Nat. Commun.">
        <title>Thousands of microbial genomes shed light on interconnected biogeochemical processes in an aquifer system.</title>
        <authorList>
            <person name="Anantharaman K."/>
            <person name="Brown C.T."/>
            <person name="Hug L.A."/>
            <person name="Sharon I."/>
            <person name="Castelle C.J."/>
            <person name="Probst A.J."/>
            <person name="Thomas B.C."/>
            <person name="Singh A."/>
            <person name="Wilkins M.J."/>
            <person name="Karaoz U."/>
            <person name="Brodie E.L."/>
            <person name="Williams K.H."/>
            <person name="Hubbard S.S."/>
            <person name="Banfield J.F."/>
        </authorList>
    </citation>
    <scope>NUCLEOTIDE SEQUENCE [LARGE SCALE GENOMIC DNA]</scope>
</reference>
<dbReference type="GO" id="GO:0046872">
    <property type="term" value="F:metal ion binding"/>
    <property type="evidence" value="ECO:0007669"/>
    <property type="project" value="UniProtKB-KW"/>
</dbReference>
<dbReference type="InterPro" id="IPR058240">
    <property type="entry name" value="rSAM_sf"/>
</dbReference>
<dbReference type="CDD" id="cd01335">
    <property type="entry name" value="Radical_SAM"/>
    <property type="match status" value="1"/>
</dbReference>
<comment type="cofactor">
    <cofactor evidence="1">
        <name>[4Fe-4S] cluster</name>
        <dbReference type="ChEBI" id="CHEBI:49883"/>
    </cofactor>
</comment>
<name>A0A1G1VAP1_9BACT</name>
<keyword evidence="5" id="KW-0411">Iron-sulfur</keyword>
<dbReference type="InterPro" id="IPR034466">
    <property type="entry name" value="Methyltransferase_Class_B"/>
</dbReference>
<evidence type="ECO:0000313" key="9">
    <source>
        <dbReference type="Proteomes" id="UP000178659"/>
    </source>
</evidence>
<dbReference type="PROSITE" id="PS51332">
    <property type="entry name" value="B12_BINDING"/>
    <property type="match status" value="1"/>
</dbReference>
<keyword evidence="4" id="KW-0408">Iron</keyword>
<dbReference type="Gene3D" id="3.40.50.280">
    <property type="entry name" value="Cobalamin-binding domain"/>
    <property type="match status" value="1"/>
</dbReference>
<dbReference type="SUPFAM" id="SSF52242">
    <property type="entry name" value="Cobalamin (vitamin B12)-binding domain"/>
    <property type="match status" value="1"/>
</dbReference>